<keyword evidence="2" id="KW-1185">Reference proteome</keyword>
<dbReference type="STRING" id="1842727.RD110_26255"/>
<accession>A0A1P8K2W4</accession>
<proteinExistence type="predicted"/>
<dbReference type="KEGG" id="rhy:RD110_26255"/>
<dbReference type="Proteomes" id="UP000186609">
    <property type="component" value="Chromosome"/>
</dbReference>
<name>A0A1P8K2W4_9BURK</name>
<dbReference type="RefSeq" id="WP_076203852.1">
    <property type="nucleotide sequence ID" value="NZ_CP019236.1"/>
</dbReference>
<dbReference type="AlphaFoldDB" id="A0A1P8K2W4"/>
<gene>
    <name evidence="1" type="ORF">RD110_26255</name>
</gene>
<protein>
    <submittedName>
        <fullName evidence="1">Acyl dehydratase</fullName>
    </submittedName>
</protein>
<dbReference type="EMBL" id="CP019236">
    <property type="protein sequence ID" value="APW40271.1"/>
    <property type="molecule type" value="Genomic_DNA"/>
</dbReference>
<dbReference type="Gene3D" id="3.10.129.10">
    <property type="entry name" value="Hotdog Thioesterase"/>
    <property type="match status" value="1"/>
</dbReference>
<dbReference type="SUPFAM" id="SSF54637">
    <property type="entry name" value="Thioesterase/thiol ester dehydrase-isomerase"/>
    <property type="match status" value="1"/>
</dbReference>
<organism evidence="1 2">
    <name type="scientific">Rhodoferax koreensis</name>
    <dbReference type="NCBI Taxonomy" id="1842727"/>
    <lineage>
        <taxon>Bacteria</taxon>
        <taxon>Pseudomonadati</taxon>
        <taxon>Pseudomonadota</taxon>
        <taxon>Betaproteobacteria</taxon>
        <taxon>Burkholderiales</taxon>
        <taxon>Comamonadaceae</taxon>
        <taxon>Rhodoferax</taxon>
    </lineage>
</organism>
<reference evidence="1 2" key="1">
    <citation type="submission" date="2017-01" db="EMBL/GenBank/DDBJ databases">
        <authorList>
            <person name="Mah S.A."/>
            <person name="Swanson W.J."/>
            <person name="Moy G.W."/>
            <person name="Vacquier V.D."/>
        </authorList>
    </citation>
    <scope>NUCLEOTIDE SEQUENCE [LARGE SCALE GENOMIC DNA]</scope>
    <source>
        <strain evidence="1 2">DCY110</strain>
    </source>
</reference>
<dbReference type="InterPro" id="IPR029069">
    <property type="entry name" value="HotDog_dom_sf"/>
</dbReference>
<evidence type="ECO:0000313" key="2">
    <source>
        <dbReference type="Proteomes" id="UP000186609"/>
    </source>
</evidence>
<sequence length="145" mass="15921">MNRPPQRRWSDIEPGDALPPLAFPLSLYRLVMAAGANRDFNSIHHNTEHAQSTGAADAYANVLLLQGMWERSVRAYIGLAGVLRSLQGFRMKSFNTVGSTAVVQGKVLRKWRGDGGEHLVEIEIWTENDGAVTVGPGQVVVAWPE</sequence>
<evidence type="ECO:0000313" key="1">
    <source>
        <dbReference type="EMBL" id="APW40271.1"/>
    </source>
</evidence>